<dbReference type="PANTHER" id="PTHR10458">
    <property type="entry name" value="PEPTIDE DEFORMYLASE"/>
    <property type="match status" value="1"/>
</dbReference>
<dbReference type="InterPro" id="IPR023635">
    <property type="entry name" value="Peptide_deformylase"/>
</dbReference>
<evidence type="ECO:0000256" key="6">
    <source>
        <dbReference type="ARBA" id="ARBA00037114"/>
    </source>
</evidence>
<dbReference type="InterPro" id="IPR036821">
    <property type="entry name" value="Peptide_deformylase_sf"/>
</dbReference>
<dbReference type="GO" id="GO:0005739">
    <property type="term" value="C:mitochondrion"/>
    <property type="evidence" value="ECO:0007669"/>
    <property type="project" value="TreeGrafter"/>
</dbReference>
<comment type="caution">
    <text evidence="8">The sequence shown here is derived from an EMBL/GenBank/DDBJ whole genome shotgun (WGS) entry which is preliminary data.</text>
</comment>
<dbReference type="PRINTS" id="PR01576">
    <property type="entry name" value="PDEFORMYLASE"/>
</dbReference>
<dbReference type="NCBIfam" id="TIGR00079">
    <property type="entry name" value="pept_deformyl"/>
    <property type="match status" value="1"/>
</dbReference>
<comment type="catalytic activity">
    <reaction evidence="7">
        <text>N-terminal N-formyl-L-methionyl-[peptide] + H2O = N-terminal L-methionyl-[peptide] + formate</text>
        <dbReference type="Rhea" id="RHEA:24420"/>
        <dbReference type="Rhea" id="RHEA-COMP:10639"/>
        <dbReference type="Rhea" id="RHEA-COMP:10640"/>
        <dbReference type="ChEBI" id="CHEBI:15377"/>
        <dbReference type="ChEBI" id="CHEBI:15740"/>
        <dbReference type="ChEBI" id="CHEBI:49298"/>
        <dbReference type="ChEBI" id="CHEBI:64731"/>
        <dbReference type="EC" id="3.5.1.88"/>
    </reaction>
</comment>
<organism evidence="8 9">
    <name type="scientific">Aphanomyces astaci</name>
    <name type="common">Crayfish plague agent</name>
    <dbReference type="NCBI Taxonomy" id="112090"/>
    <lineage>
        <taxon>Eukaryota</taxon>
        <taxon>Sar</taxon>
        <taxon>Stramenopiles</taxon>
        <taxon>Oomycota</taxon>
        <taxon>Saprolegniomycetes</taxon>
        <taxon>Saprolegniales</taxon>
        <taxon>Verrucalvaceae</taxon>
        <taxon>Aphanomyces</taxon>
    </lineage>
</organism>
<dbReference type="Pfam" id="PF01327">
    <property type="entry name" value="Pep_deformylase"/>
    <property type="match status" value="1"/>
</dbReference>
<dbReference type="CDD" id="cd00487">
    <property type="entry name" value="Pep_deformylase"/>
    <property type="match status" value="1"/>
</dbReference>
<evidence type="ECO:0000256" key="5">
    <source>
        <dbReference type="ARBA" id="ARBA00022917"/>
    </source>
</evidence>
<keyword evidence="4 7" id="KW-0378">Hydrolase</keyword>
<protein>
    <recommendedName>
        <fullName evidence="2 7">Peptide deformylase</fullName>
        <ecNumber evidence="2 7">3.5.1.88</ecNumber>
    </recommendedName>
</protein>
<evidence type="ECO:0000256" key="4">
    <source>
        <dbReference type="ARBA" id="ARBA00022801"/>
    </source>
</evidence>
<dbReference type="PIRSF" id="PIRSF004749">
    <property type="entry name" value="Pep_def"/>
    <property type="match status" value="1"/>
</dbReference>
<dbReference type="VEuPathDB" id="FungiDB:H257_05047"/>
<name>A0A6A5A9B8_APHAT</name>
<evidence type="ECO:0000313" key="8">
    <source>
        <dbReference type="EMBL" id="KAF0724050.1"/>
    </source>
</evidence>
<dbReference type="EMBL" id="VJMI01015763">
    <property type="protein sequence ID" value="KAF0724050.1"/>
    <property type="molecule type" value="Genomic_DNA"/>
</dbReference>
<evidence type="ECO:0000256" key="3">
    <source>
        <dbReference type="ARBA" id="ARBA00022723"/>
    </source>
</evidence>
<dbReference type="GO" id="GO:0006412">
    <property type="term" value="P:translation"/>
    <property type="evidence" value="ECO:0007669"/>
    <property type="project" value="UniProtKB-KW"/>
</dbReference>
<keyword evidence="5 7" id="KW-0648">Protein biosynthesis</keyword>
<reference evidence="8 9" key="1">
    <citation type="submission" date="2019-06" db="EMBL/GenBank/DDBJ databases">
        <title>Genomics analysis of Aphanomyces spp. identifies a new class of oomycete effector associated with host adaptation.</title>
        <authorList>
            <person name="Gaulin E."/>
        </authorList>
    </citation>
    <scope>NUCLEOTIDE SEQUENCE [LARGE SCALE GENOMIC DNA]</scope>
    <source>
        <strain evidence="8 9">E</strain>
    </source>
</reference>
<evidence type="ECO:0000256" key="7">
    <source>
        <dbReference type="RuleBase" id="RU362111"/>
    </source>
</evidence>
<proteinExistence type="inferred from homology"/>
<evidence type="ECO:0000256" key="2">
    <source>
        <dbReference type="ARBA" id="ARBA00012175"/>
    </source>
</evidence>
<comment type="function">
    <text evidence="6 7">Removes the formyl group from the N-terminal Met of newly synthesized proteins.</text>
</comment>
<evidence type="ECO:0000256" key="1">
    <source>
        <dbReference type="ARBA" id="ARBA00010759"/>
    </source>
</evidence>
<sequence length="192" mass="21724">MGRKVFRKKKVRAVDMHRLVYLGNAALRTVSRDVKDVMQIVPVVKAMKSIVGEHQGLGLAGPQVGVNQRFFLMIESIPQDDDTPFTYEAVINPVINSKSAAVTKDFEGCLSFPGYQGVVSRAEVIDVTYTTLDGRKIENRTLANLHARVFQHELDHLDGVMFLDKIDMSTLIHDDEFRSRDYLDLQMLLKDD</sequence>
<dbReference type="AlphaFoldDB" id="A0A6A5A9B8"/>
<gene>
    <name evidence="8" type="ORF">AaE_009818</name>
</gene>
<dbReference type="NCBIfam" id="NF001159">
    <property type="entry name" value="PRK00150.1-3"/>
    <property type="match status" value="1"/>
</dbReference>
<dbReference type="EC" id="3.5.1.88" evidence="2 7"/>
<dbReference type="Proteomes" id="UP000469452">
    <property type="component" value="Unassembled WGS sequence"/>
</dbReference>
<dbReference type="PANTHER" id="PTHR10458:SF2">
    <property type="entry name" value="PEPTIDE DEFORMYLASE, MITOCHONDRIAL"/>
    <property type="match status" value="1"/>
</dbReference>
<comment type="similarity">
    <text evidence="1 7">Belongs to the polypeptide deformylase family.</text>
</comment>
<dbReference type="GO" id="GO:0042586">
    <property type="term" value="F:peptide deformylase activity"/>
    <property type="evidence" value="ECO:0007669"/>
    <property type="project" value="UniProtKB-EC"/>
</dbReference>
<dbReference type="Gene3D" id="3.90.45.10">
    <property type="entry name" value="Peptide deformylase"/>
    <property type="match status" value="1"/>
</dbReference>
<dbReference type="SUPFAM" id="SSF56420">
    <property type="entry name" value="Peptide deformylase"/>
    <property type="match status" value="1"/>
</dbReference>
<accession>A0A6A5A9B8</accession>
<evidence type="ECO:0000313" key="9">
    <source>
        <dbReference type="Proteomes" id="UP000469452"/>
    </source>
</evidence>
<dbReference type="HAMAP" id="MF_00163">
    <property type="entry name" value="Pep_deformylase"/>
    <property type="match status" value="1"/>
</dbReference>
<keyword evidence="3 7" id="KW-0479">Metal-binding</keyword>
<dbReference type="GO" id="GO:0046872">
    <property type="term" value="F:metal ion binding"/>
    <property type="evidence" value="ECO:0007669"/>
    <property type="project" value="UniProtKB-KW"/>
</dbReference>